<gene>
    <name evidence="7" type="ORF">FHG66_16720</name>
</gene>
<keyword evidence="2" id="KW-0812">Transmembrane</keyword>
<dbReference type="GO" id="GO:0016020">
    <property type="term" value="C:membrane"/>
    <property type="evidence" value="ECO:0007669"/>
    <property type="project" value="UniProtKB-SubCell"/>
</dbReference>
<evidence type="ECO:0000313" key="7">
    <source>
        <dbReference type="EMBL" id="TNC47392.1"/>
    </source>
</evidence>
<sequence length="405" mass="41181">MAPRDPVSPTPGSAVTGRKGRPDLVPGALKARKDGYPAAGSAALAASRPRIGQLAGGPGVSVMERPLRVSVAGAAPTLRHRANSRATASIMSASAAGHVAVLAWLLASWGGAPEPFDIEVTEVTAVSEAEYVRAVAAGMVPVAATPVEAVERIEAASATQRLGSASEELLAGTLEPARAQPARSVPPARVEPRPVAPAARADRATAMTAEPGVPASSAAPRVTPAQPLEPSRSAANVVVSEVIEALPEEPRPTEVDAAPRPPERPSNLTSEPEPDRQVAQPVPVQGNADVEMPQGTQAGQADGTASRQAQAAQAEAQASAAAASYPAQVMQRLSRTRRDRIREAGTAVISFTVADDGGLAALAVAQGSGIPVVDQAGLALVQRAAPFPVPPAGAQRSFSFQFTGN</sequence>
<evidence type="ECO:0000259" key="6">
    <source>
        <dbReference type="PROSITE" id="PS52015"/>
    </source>
</evidence>
<evidence type="ECO:0000256" key="1">
    <source>
        <dbReference type="ARBA" id="ARBA00004167"/>
    </source>
</evidence>
<accession>A0A5C4MSU4</accession>
<proteinExistence type="predicted"/>
<protein>
    <submittedName>
        <fullName evidence="7">TonB family protein</fullName>
    </submittedName>
</protein>
<keyword evidence="4" id="KW-0472">Membrane</keyword>
<dbReference type="Pfam" id="PF13103">
    <property type="entry name" value="TonB_2"/>
    <property type="match status" value="1"/>
</dbReference>
<dbReference type="InterPro" id="IPR037682">
    <property type="entry name" value="TonB_C"/>
</dbReference>
<dbReference type="Proteomes" id="UP000305887">
    <property type="component" value="Unassembled WGS sequence"/>
</dbReference>
<comment type="subcellular location">
    <subcellularLocation>
        <location evidence="1">Membrane</location>
        <topology evidence="1">Single-pass membrane protein</topology>
    </subcellularLocation>
</comment>
<evidence type="ECO:0000256" key="2">
    <source>
        <dbReference type="ARBA" id="ARBA00022692"/>
    </source>
</evidence>
<dbReference type="InterPro" id="IPR006260">
    <property type="entry name" value="TonB/TolA_C"/>
</dbReference>
<dbReference type="Gene3D" id="3.30.1150.10">
    <property type="match status" value="1"/>
</dbReference>
<feature type="region of interest" description="Disordered" evidence="5">
    <location>
        <begin position="174"/>
        <end position="313"/>
    </location>
</feature>
<evidence type="ECO:0000256" key="5">
    <source>
        <dbReference type="SAM" id="MobiDB-lite"/>
    </source>
</evidence>
<keyword evidence="3" id="KW-1133">Transmembrane helix</keyword>
<dbReference type="OrthoDB" id="7930032at2"/>
<dbReference type="AlphaFoldDB" id="A0A5C4MSU4"/>
<evidence type="ECO:0000256" key="4">
    <source>
        <dbReference type="ARBA" id="ARBA00023136"/>
    </source>
</evidence>
<dbReference type="PROSITE" id="PS52015">
    <property type="entry name" value="TONB_CTD"/>
    <property type="match status" value="1"/>
</dbReference>
<feature type="domain" description="TonB C-terminal" evidence="6">
    <location>
        <begin position="319"/>
        <end position="405"/>
    </location>
</feature>
<organism evidence="7 8">
    <name type="scientific">Rubellimicrobium rubrum</name>
    <dbReference type="NCBI Taxonomy" id="2585369"/>
    <lineage>
        <taxon>Bacteria</taxon>
        <taxon>Pseudomonadati</taxon>
        <taxon>Pseudomonadota</taxon>
        <taxon>Alphaproteobacteria</taxon>
        <taxon>Rhodobacterales</taxon>
        <taxon>Roseobacteraceae</taxon>
        <taxon>Rubellimicrobium</taxon>
    </lineage>
</organism>
<dbReference type="EMBL" id="VDFU01000026">
    <property type="protein sequence ID" value="TNC47392.1"/>
    <property type="molecule type" value="Genomic_DNA"/>
</dbReference>
<feature type="region of interest" description="Disordered" evidence="5">
    <location>
        <begin position="1"/>
        <end position="31"/>
    </location>
</feature>
<dbReference type="NCBIfam" id="TIGR01352">
    <property type="entry name" value="tonB_Cterm"/>
    <property type="match status" value="1"/>
</dbReference>
<reference evidence="7 8" key="1">
    <citation type="submission" date="2019-06" db="EMBL/GenBank/DDBJ databases">
        <title>YIM 131921 draft genome.</title>
        <authorList>
            <person name="Jiang L."/>
        </authorList>
    </citation>
    <scope>NUCLEOTIDE SEQUENCE [LARGE SCALE GENOMIC DNA]</scope>
    <source>
        <strain evidence="7 8">YIM 131921</strain>
    </source>
</reference>
<evidence type="ECO:0000256" key="3">
    <source>
        <dbReference type="ARBA" id="ARBA00022989"/>
    </source>
</evidence>
<keyword evidence="8" id="KW-1185">Reference proteome</keyword>
<evidence type="ECO:0000313" key="8">
    <source>
        <dbReference type="Proteomes" id="UP000305887"/>
    </source>
</evidence>
<comment type="caution">
    <text evidence="7">The sequence shown here is derived from an EMBL/GenBank/DDBJ whole genome shotgun (WGS) entry which is preliminary data.</text>
</comment>
<name>A0A5C4MSU4_9RHOB</name>
<dbReference type="GO" id="GO:0055085">
    <property type="term" value="P:transmembrane transport"/>
    <property type="evidence" value="ECO:0007669"/>
    <property type="project" value="InterPro"/>
</dbReference>
<dbReference type="SUPFAM" id="SSF74653">
    <property type="entry name" value="TolA/TonB C-terminal domain"/>
    <property type="match status" value="1"/>
</dbReference>